<feature type="region of interest" description="Disordered" evidence="1">
    <location>
        <begin position="19"/>
        <end position="51"/>
    </location>
</feature>
<keyword evidence="3" id="KW-1185">Reference proteome</keyword>
<evidence type="ECO:0000313" key="3">
    <source>
        <dbReference type="Proteomes" id="UP000823775"/>
    </source>
</evidence>
<evidence type="ECO:0000256" key="1">
    <source>
        <dbReference type="SAM" id="MobiDB-lite"/>
    </source>
</evidence>
<accession>A0ABS8VFS8</accession>
<name>A0ABS8VFS8_DATST</name>
<proteinExistence type="predicted"/>
<dbReference type="EMBL" id="JACEIK010004345">
    <property type="protein sequence ID" value="MCD9645142.1"/>
    <property type="molecule type" value="Genomic_DNA"/>
</dbReference>
<gene>
    <name evidence="2" type="ORF">HAX54_033846</name>
</gene>
<protein>
    <submittedName>
        <fullName evidence="2">Uncharacterized protein</fullName>
    </submittedName>
</protein>
<evidence type="ECO:0000313" key="2">
    <source>
        <dbReference type="EMBL" id="MCD9645142.1"/>
    </source>
</evidence>
<comment type="caution">
    <text evidence="2">The sequence shown here is derived from an EMBL/GenBank/DDBJ whole genome shotgun (WGS) entry which is preliminary data.</text>
</comment>
<dbReference type="Proteomes" id="UP000823775">
    <property type="component" value="Unassembled WGS sequence"/>
</dbReference>
<sequence>MGRRTRVPTQKALEFAEMAGQQRKKEGATKVLLPSSGKEVTGGKIGGSTTNQLEFKEEITVEDIPGSPKVRQSTDLQVREGSSVRKVGIPTSPTYMQPTDLGTVEGNSLRNVPRKRNTSSKDLNQILQHTGSQTEEGTGIQQGEEASASHQKAIHGRQMEAKLLVDQGRKSKNTAISVGVWVAPAS</sequence>
<feature type="compositionally biased region" description="Polar residues" evidence="1">
    <location>
        <begin position="120"/>
        <end position="129"/>
    </location>
</feature>
<feature type="region of interest" description="Disordered" evidence="1">
    <location>
        <begin position="64"/>
        <end position="155"/>
    </location>
</feature>
<reference evidence="2 3" key="1">
    <citation type="journal article" date="2021" name="BMC Genomics">
        <title>Datura genome reveals duplications of psychoactive alkaloid biosynthetic genes and high mutation rate following tissue culture.</title>
        <authorList>
            <person name="Rajewski A."/>
            <person name="Carter-House D."/>
            <person name="Stajich J."/>
            <person name="Litt A."/>
        </authorList>
    </citation>
    <scope>NUCLEOTIDE SEQUENCE [LARGE SCALE GENOMIC DNA]</scope>
    <source>
        <strain evidence="2">AR-01</strain>
    </source>
</reference>
<feature type="compositionally biased region" description="Low complexity" evidence="1">
    <location>
        <begin position="130"/>
        <end position="145"/>
    </location>
</feature>
<organism evidence="2 3">
    <name type="scientific">Datura stramonium</name>
    <name type="common">Jimsonweed</name>
    <name type="synonym">Common thornapple</name>
    <dbReference type="NCBI Taxonomy" id="4076"/>
    <lineage>
        <taxon>Eukaryota</taxon>
        <taxon>Viridiplantae</taxon>
        <taxon>Streptophyta</taxon>
        <taxon>Embryophyta</taxon>
        <taxon>Tracheophyta</taxon>
        <taxon>Spermatophyta</taxon>
        <taxon>Magnoliopsida</taxon>
        <taxon>eudicotyledons</taxon>
        <taxon>Gunneridae</taxon>
        <taxon>Pentapetalae</taxon>
        <taxon>asterids</taxon>
        <taxon>lamiids</taxon>
        <taxon>Solanales</taxon>
        <taxon>Solanaceae</taxon>
        <taxon>Solanoideae</taxon>
        <taxon>Datureae</taxon>
        <taxon>Datura</taxon>
    </lineage>
</organism>